<evidence type="ECO:0000313" key="3">
    <source>
        <dbReference type="Proteomes" id="UP001066276"/>
    </source>
</evidence>
<sequence length="72" mass="7247">MAGACRSGARKRKSSGTSPPVPGGTGTPLRHRFPALPEAAAPGPLPGCRASVPVSWEPPLHRDSLAPRGGGV</sequence>
<dbReference type="EMBL" id="JANPWB010000006">
    <property type="protein sequence ID" value="KAJ1176363.1"/>
    <property type="molecule type" value="Genomic_DNA"/>
</dbReference>
<gene>
    <name evidence="2" type="ORF">NDU88_001645</name>
</gene>
<feature type="region of interest" description="Disordered" evidence="1">
    <location>
        <begin position="1"/>
        <end position="72"/>
    </location>
</feature>
<accession>A0AAV7TKP5</accession>
<proteinExistence type="predicted"/>
<reference evidence="2" key="1">
    <citation type="journal article" date="2022" name="bioRxiv">
        <title>Sequencing and chromosome-scale assembly of the giantPleurodeles waltlgenome.</title>
        <authorList>
            <person name="Brown T."/>
            <person name="Elewa A."/>
            <person name="Iarovenko S."/>
            <person name="Subramanian E."/>
            <person name="Araus A.J."/>
            <person name="Petzold A."/>
            <person name="Susuki M."/>
            <person name="Suzuki K.-i.T."/>
            <person name="Hayashi T."/>
            <person name="Toyoda A."/>
            <person name="Oliveira C."/>
            <person name="Osipova E."/>
            <person name="Leigh N.D."/>
            <person name="Simon A."/>
            <person name="Yun M.H."/>
        </authorList>
    </citation>
    <scope>NUCLEOTIDE SEQUENCE</scope>
    <source>
        <strain evidence="2">20211129_DDA</strain>
        <tissue evidence="2">Liver</tissue>
    </source>
</reference>
<name>A0AAV7TKP5_PLEWA</name>
<organism evidence="2 3">
    <name type="scientific">Pleurodeles waltl</name>
    <name type="common">Iberian ribbed newt</name>
    <dbReference type="NCBI Taxonomy" id="8319"/>
    <lineage>
        <taxon>Eukaryota</taxon>
        <taxon>Metazoa</taxon>
        <taxon>Chordata</taxon>
        <taxon>Craniata</taxon>
        <taxon>Vertebrata</taxon>
        <taxon>Euteleostomi</taxon>
        <taxon>Amphibia</taxon>
        <taxon>Batrachia</taxon>
        <taxon>Caudata</taxon>
        <taxon>Salamandroidea</taxon>
        <taxon>Salamandridae</taxon>
        <taxon>Pleurodelinae</taxon>
        <taxon>Pleurodeles</taxon>
    </lineage>
</organism>
<protein>
    <submittedName>
        <fullName evidence="2">Uncharacterized protein</fullName>
    </submittedName>
</protein>
<comment type="caution">
    <text evidence="2">The sequence shown here is derived from an EMBL/GenBank/DDBJ whole genome shotgun (WGS) entry which is preliminary data.</text>
</comment>
<evidence type="ECO:0000256" key="1">
    <source>
        <dbReference type="SAM" id="MobiDB-lite"/>
    </source>
</evidence>
<dbReference type="Proteomes" id="UP001066276">
    <property type="component" value="Chromosome 3_2"/>
</dbReference>
<dbReference type="AlphaFoldDB" id="A0AAV7TKP5"/>
<keyword evidence="3" id="KW-1185">Reference proteome</keyword>
<evidence type="ECO:0000313" key="2">
    <source>
        <dbReference type="EMBL" id="KAJ1176363.1"/>
    </source>
</evidence>